<dbReference type="Pfam" id="PF00691">
    <property type="entry name" value="OmpA"/>
    <property type="match status" value="1"/>
</dbReference>
<dbReference type="Gene3D" id="3.30.1330.60">
    <property type="entry name" value="OmpA-like domain"/>
    <property type="match status" value="1"/>
</dbReference>
<feature type="domain" description="OmpA-like" evidence="9">
    <location>
        <begin position="128"/>
        <end position="250"/>
    </location>
</feature>
<keyword evidence="5 8" id="KW-1133">Transmembrane helix</keyword>
<accession>A0A1I4Q6S1</accession>
<dbReference type="CDD" id="cd07185">
    <property type="entry name" value="OmpA_C-like"/>
    <property type="match status" value="1"/>
</dbReference>
<dbReference type="InterPro" id="IPR006665">
    <property type="entry name" value="OmpA-like"/>
</dbReference>
<protein>
    <submittedName>
        <fullName evidence="10">Chemotaxis protein MotB</fullName>
    </submittedName>
</protein>
<dbReference type="Pfam" id="PF13677">
    <property type="entry name" value="MotB_plug"/>
    <property type="match status" value="1"/>
</dbReference>
<dbReference type="Proteomes" id="UP000199520">
    <property type="component" value="Unassembled WGS sequence"/>
</dbReference>
<dbReference type="EMBL" id="FOTS01000084">
    <property type="protein sequence ID" value="SFM35330.1"/>
    <property type="molecule type" value="Genomic_DNA"/>
</dbReference>
<dbReference type="STRING" id="1123291.SAMN04490355_108412"/>
<evidence type="ECO:0000256" key="8">
    <source>
        <dbReference type="SAM" id="Phobius"/>
    </source>
</evidence>
<evidence type="ECO:0000256" key="2">
    <source>
        <dbReference type="ARBA" id="ARBA00008914"/>
    </source>
</evidence>
<dbReference type="RefSeq" id="WP_090944366.1">
    <property type="nucleotide sequence ID" value="NZ_FOTS01000084.1"/>
</dbReference>
<keyword evidence="6 7" id="KW-0472">Membrane</keyword>
<dbReference type="PANTHER" id="PTHR30329:SF21">
    <property type="entry name" value="LIPOPROTEIN YIAD-RELATED"/>
    <property type="match status" value="1"/>
</dbReference>
<dbReference type="SUPFAM" id="SSF103088">
    <property type="entry name" value="OmpA-like"/>
    <property type="match status" value="1"/>
</dbReference>
<sequence length="252" mass="28533">MSRRKKHHEAHHEEHMDESWLIPYADILTLLLALFIVLFATAQVDQKKFDQMAYAFNTAFSGSPSIFDNNQAVTPELNSAIPSQQAAEGTMGQEQLQETVQLSELKKQIDHYIQDNKLTGDLNTILTEDGLMIRIKDSALFTSGNANLRPESLRVGEEIAKVLLPLTQKIVISGHTDSIPINTSEFPSNWELSSKRAINFMKFILSSEKGLQPERFSAIGYGQYRPLEANDTIDGRAKNRRVEVLIMRNFRK</sequence>
<dbReference type="AlphaFoldDB" id="A0A1I4Q6S1"/>
<evidence type="ECO:0000256" key="7">
    <source>
        <dbReference type="PROSITE-ProRule" id="PRU00473"/>
    </source>
</evidence>
<keyword evidence="11" id="KW-1185">Reference proteome</keyword>
<dbReference type="GO" id="GO:0005886">
    <property type="term" value="C:plasma membrane"/>
    <property type="evidence" value="ECO:0007669"/>
    <property type="project" value="UniProtKB-SubCell"/>
</dbReference>
<evidence type="ECO:0000256" key="3">
    <source>
        <dbReference type="ARBA" id="ARBA00022475"/>
    </source>
</evidence>
<keyword evidence="3" id="KW-1003">Cell membrane</keyword>
<evidence type="ECO:0000313" key="10">
    <source>
        <dbReference type="EMBL" id="SFM35330.1"/>
    </source>
</evidence>
<organism evidence="10 11">
    <name type="scientific">Pelosinus propionicus DSM 13327</name>
    <dbReference type="NCBI Taxonomy" id="1123291"/>
    <lineage>
        <taxon>Bacteria</taxon>
        <taxon>Bacillati</taxon>
        <taxon>Bacillota</taxon>
        <taxon>Negativicutes</taxon>
        <taxon>Selenomonadales</taxon>
        <taxon>Sporomusaceae</taxon>
        <taxon>Pelosinus</taxon>
    </lineage>
</organism>
<proteinExistence type="inferred from homology"/>
<reference evidence="11" key="1">
    <citation type="submission" date="2016-10" db="EMBL/GenBank/DDBJ databases">
        <authorList>
            <person name="Varghese N."/>
            <person name="Submissions S."/>
        </authorList>
    </citation>
    <scope>NUCLEOTIDE SEQUENCE [LARGE SCALE GENOMIC DNA]</scope>
    <source>
        <strain evidence="11">DSM 13327</strain>
    </source>
</reference>
<evidence type="ECO:0000259" key="9">
    <source>
        <dbReference type="PROSITE" id="PS51123"/>
    </source>
</evidence>
<evidence type="ECO:0000256" key="4">
    <source>
        <dbReference type="ARBA" id="ARBA00022692"/>
    </source>
</evidence>
<feature type="transmembrane region" description="Helical" evidence="8">
    <location>
        <begin position="21"/>
        <end position="42"/>
    </location>
</feature>
<dbReference type="PROSITE" id="PS51123">
    <property type="entry name" value="OMPA_2"/>
    <property type="match status" value="1"/>
</dbReference>
<dbReference type="InterPro" id="IPR036737">
    <property type="entry name" value="OmpA-like_sf"/>
</dbReference>
<dbReference type="PANTHER" id="PTHR30329">
    <property type="entry name" value="STATOR ELEMENT OF FLAGELLAR MOTOR COMPLEX"/>
    <property type="match status" value="1"/>
</dbReference>
<evidence type="ECO:0000256" key="5">
    <source>
        <dbReference type="ARBA" id="ARBA00022989"/>
    </source>
</evidence>
<gene>
    <name evidence="10" type="ORF">SAMN04490355_108412</name>
</gene>
<keyword evidence="4 8" id="KW-0812">Transmembrane</keyword>
<name>A0A1I4Q6S1_9FIRM</name>
<comment type="subcellular location">
    <subcellularLocation>
        <location evidence="1">Cell membrane</location>
        <topology evidence="1">Single-pass membrane protein</topology>
    </subcellularLocation>
</comment>
<dbReference type="OrthoDB" id="9815217at2"/>
<comment type="similarity">
    <text evidence="2">Belongs to the MotB family.</text>
</comment>
<evidence type="ECO:0000313" key="11">
    <source>
        <dbReference type="Proteomes" id="UP000199520"/>
    </source>
</evidence>
<evidence type="ECO:0000256" key="6">
    <source>
        <dbReference type="ARBA" id="ARBA00023136"/>
    </source>
</evidence>
<dbReference type="InterPro" id="IPR025713">
    <property type="entry name" value="MotB-like_N_dom"/>
</dbReference>
<evidence type="ECO:0000256" key="1">
    <source>
        <dbReference type="ARBA" id="ARBA00004162"/>
    </source>
</evidence>
<dbReference type="InterPro" id="IPR050330">
    <property type="entry name" value="Bact_OuterMem_StrucFunc"/>
</dbReference>